<dbReference type="InterPro" id="IPR000403">
    <property type="entry name" value="PI3/4_kinase_cat_dom"/>
</dbReference>
<dbReference type="InterPro" id="IPR036738">
    <property type="entry name" value="FRB_sf"/>
</dbReference>
<dbReference type="GO" id="GO:0005634">
    <property type="term" value="C:nucleus"/>
    <property type="evidence" value="ECO:0007669"/>
    <property type="project" value="TreeGrafter"/>
</dbReference>
<evidence type="ECO:0000256" key="11">
    <source>
        <dbReference type="SAM" id="MobiDB-lite"/>
    </source>
</evidence>
<dbReference type="PROSITE" id="PS51189">
    <property type="entry name" value="FAT"/>
    <property type="match status" value="1"/>
</dbReference>
<evidence type="ECO:0000256" key="6">
    <source>
        <dbReference type="ARBA" id="ARBA00022777"/>
    </source>
</evidence>
<dbReference type="CDD" id="cd05169">
    <property type="entry name" value="PIKKc_TOR"/>
    <property type="match status" value="1"/>
</dbReference>
<gene>
    <name evidence="14" type="ORF">WR25_26447</name>
</gene>
<keyword evidence="7 10" id="KW-0067">ATP-binding</keyword>
<dbReference type="InterPro" id="IPR014009">
    <property type="entry name" value="PIK_FAT"/>
</dbReference>
<name>A0A2A2JXU6_9BILA</name>
<dbReference type="GO" id="GO:0038202">
    <property type="term" value="P:TORC1 signaling"/>
    <property type="evidence" value="ECO:0007669"/>
    <property type="project" value="TreeGrafter"/>
</dbReference>
<keyword evidence="3 10" id="KW-0808">Transferase</keyword>
<evidence type="ECO:0000256" key="2">
    <source>
        <dbReference type="ARBA" id="ARBA00022527"/>
    </source>
</evidence>
<dbReference type="GO" id="GO:0016242">
    <property type="term" value="P:negative regulation of macroautophagy"/>
    <property type="evidence" value="ECO:0007669"/>
    <property type="project" value="TreeGrafter"/>
</dbReference>
<dbReference type="EMBL" id="LIAE01010102">
    <property type="protein sequence ID" value="PAV66431.1"/>
    <property type="molecule type" value="Genomic_DNA"/>
</dbReference>
<evidence type="ECO:0000256" key="3">
    <source>
        <dbReference type="ARBA" id="ARBA00022679"/>
    </source>
</evidence>
<dbReference type="SUPFAM" id="SSF48371">
    <property type="entry name" value="ARM repeat"/>
    <property type="match status" value="1"/>
</dbReference>
<dbReference type="PROSITE" id="PS50290">
    <property type="entry name" value="PI3_4_KINASE_3"/>
    <property type="match status" value="1"/>
</dbReference>
<keyword evidence="15" id="KW-1185">Reference proteome</keyword>
<evidence type="ECO:0000256" key="1">
    <source>
        <dbReference type="ARBA" id="ARBA00011031"/>
    </source>
</evidence>
<keyword evidence="5 10" id="KW-0547">Nucleotide-binding</keyword>
<dbReference type="FunFam" id="3.30.1010.10:FF:000006">
    <property type="entry name" value="Serine/threonine-protein kinase TOR"/>
    <property type="match status" value="1"/>
</dbReference>
<comment type="catalytic activity">
    <reaction evidence="8 10">
        <text>L-threonyl-[protein] + ATP = O-phospho-L-threonyl-[protein] + ADP + H(+)</text>
        <dbReference type="Rhea" id="RHEA:46608"/>
        <dbReference type="Rhea" id="RHEA-COMP:11060"/>
        <dbReference type="Rhea" id="RHEA-COMP:11605"/>
        <dbReference type="ChEBI" id="CHEBI:15378"/>
        <dbReference type="ChEBI" id="CHEBI:30013"/>
        <dbReference type="ChEBI" id="CHEBI:30616"/>
        <dbReference type="ChEBI" id="CHEBI:61977"/>
        <dbReference type="ChEBI" id="CHEBI:456216"/>
        <dbReference type="EC" id="2.7.11.1"/>
    </reaction>
</comment>
<dbReference type="Gene3D" id="1.25.40.10">
    <property type="entry name" value="Tetratricopeptide repeat domain"/>
    <property type="match status" value="1"/>
</dbReference>
<comment type="catalytic activity">
    <reaction evidence="9">
        <text>L-seryl-[protein] + ATP = O-phospho-L-seryl-[protein] + ADP + H(+)</text>
        <dbReference type="Rhea" id="RHEA:17989"/>
        <dbReference type="Rhea" id="RHEA-COMP:9863"/>
        <dbReference type="Rhea" id="RHEA-COMP:11604"/>
        <dbReference type="ChEBI" id="CHEBI:15378"/>
        <dbReference type="ChEBI" id="CHEBI:29999"/>
        <dbReference type="ChEBI" id="CHEBI:30616"/>
        <dbReference type="ChEBI" id="CHEBI:83421"/>
        <dbReference type="ChEBI" id="CHEBI:456216"/>
        <dbReference type="EC" id="2.7.11.1"/>
    </reaction>
</comment>
<protein>
    <recommendedName>
        <fullName evidence="10">Serine/threonine-protein kinase TOR</fullName>
        <ecNumber evidence="10">2.7.11.1</ecNumber>
    </recommendedName>
</protein>
<organism evidence="14 15">
    <name type="scientific">Diploscapter pachys</name>
    <dbReference type="NCBI Taxonomy" id="2018661"/>
    <lineage>
        <taxon>Eukaryota</taxon>
        <taxon>Metazoa</taxon>
        <taxon>Ecdysozoa</taxon>
        <taxon>Nematoda</taxon>
        <taxon>Chromadorea</taxon>
        <taxon>Rhabditida</taxon>
        <taxon>Rhabditina</taxon>
        <taxon>Rhabditomorpha</taxon>
        <taxon>Rhabditoidea</taxon>
        <taxon>Rhabditidae</taxon>
        <taxon>Diploscapter</taxon>
    </lineage>
</organism>
<evidence type="ECO:0000256" key="8">
    <source>
        <dbReference type="ARBA" id="ARBA00047899"/>
    </source>
</evidence>
<dbReference type="InterPro" id="IPR018936">
    <property type="entry name" value="PI3/4_kinase_CS"/>
</dbReference>
<dbReference type="EMBL" id="LIAE01010102">
    <property type="protein sequence ID" value="PAV66432.1"/>
    <property type="molecule type" value="Genomic_DNA"/>
</dbReference>
<dbReference type="Proteomes" id="UP000218231">
    <property type="component" value="Unassembled WGS sequence"/>
</dbReference>
<dbReference type="Pfam" id="PF02259">
    <property type="entry name" value="FAT"/>
    <property type="match status" value="1"/>
</dbReference>
<dbReference type="InterPro" id="IPR036940">
    <property type="entry name" value="PI3/4_kinase_cat_sf"/>
</dbReference>
<dbReference type="InterPro" id="IPR011989">
    <property type="entry name" value="ARM-like"/>
</dbReference>
<dbReference type="STRING" id="2018661.A0A2A2JXU6"/>
<evidence type="ECO:0000259" key="13">
    <source>
        <dbReference type="PROSITE" id="PS51189"/>
    </source>
</evidence>
<dbReference type="InterPro" id="IPR016024">
    <property type="entry name" value="ARM-type_fold"/>
</dbReference>
<dbReference type="InterPro" id="IPR024585">
    <property type="entry name" value="mTOR_dom"/>
</dbReference>
<reference evidence="14 15" key="1">
    <citation type="journal article" date="2017" name="Curr. Biol.">
        <title>Genome architecture and evolution of a unichromosomal asexual nematode.</title>
        <authorList>
            <person name="Fradin H."/>
            <person name="Zegar C."/>
            <person name="Gutwein M."/>
            <person name="Lucas J."/>
            <person name="Kovtun M."/>
            <person name="Corcoran D."/>
            <person name="Baugh L.R."/>
            <person name="Kiontke K."/>
            <person name="Gunsalus K."/>
            <person name="Fitch D.H."/>
            <person name="Piano F."/>
        </authorList>
    </citation>
    <scope>NUCLEOTIDE SEQUENCE [LARGE SCALE GENOMIC DNA]</scope>
    <source>
        <strain evidence="14">PF1309</strain>
    </source>
</reference>
<accession>A0A2A2JXU6</accession>
<dbReference type="InterPro" id="IPR011009">
    <property type="entry name" value="Kinase-like_dom_sf"/>
</dbReference>
<evidence type="ECO:0000256" key="10">
    <source>
        <dbReference type="RuleBase" id="RU364109"/>
    </source>
</evidence>
<dbReference type="InterPro" id="IPR009076">
    <property type="entry name" value="FRB_dom"/>
</dbReference>
<dbReference type="SMART" id="SM00146">
    <property type="entry name" value="PI3Kc"/>
    <property type="match status" value="1"/>
</dbReference>
<dbReference type="Gene3D" id="1.25.10.10">
    <property type="entry name" value="Leucine-rich Repeat Variant"/>
    <property type="match status" value="2"/>
</dbReference>
<dbReference type="GO" id="GO:0045727">
    <property type="term" value="P:positive regulation of translation"/>
    <property type="evidence" value="ECO:0007669"/>
    <property type="project" value="UniProtKB-ARBA"/>
</dbReference>
<dbReference type="Pfam" id="PF23593">
    <property type="entry name" value="HEAT_ATR"/>
    <property type="match status" value="1"/>
</dbReference>
<dbReference type="GO" id="GO:0004674">
    <property type="term" value="F:protein serine/threonine kinase activity"/>
    <property type="evidence" value="ECO:0007669"/>
    <property type="project" value="UniProtKB-KW"/>
</dbReference>
<dbReference type="SUPFAM" id="SSF56112">
    <property type="entry name" value="Protein kinase-like (PK-like)"/>
    <property type="match status" value="1"/>
</dbReference>
<dbReference type="Pfam" id="PF00454">
    <property type="entry name" value="PI3_PI4_kinase"/>
    <property type="match status" value="1"/>
</dbReference>
<evidence type="ECO:0000259" key="12">
    <source>
        <dbReference type="PROSITE" id="PS50290"/>
    </source>
</evidence>
<dbReference type="GO" id="GO:0005524">
    <property type="term" value="F:ATP binding"/>
    <property type="evidence" value="ECO:0007669"/>
    <property type="project" value="UniProtKB-KW"/>
</dbReference>
<keyword evidence="2 10" id="KW-0723">Serine/threonine-protein kinase</keyword>
<dbReference type="GO" id="GO:0031931">
    <property type="term" value="C:TORC1 complex"/>
    <property type="evidence" value="ECO:0007669"/>
    <property type="project" value="UniProtKB-ARBA"/>
</dbReference>
<comment type="similarity">
    <text evidence="1 10">Belongs to the PI3/PI4-kinase family.</text>
</comment>
<dbReference type="FunFam" id="1.20.120.150:FF:000001">
    <property type="entry name" value="Serine/threonine-protein kinase TOR"/>
    <property type="match status" value="1"/>
</dbReference>
<dbReference type="Pfam" id="PF11865">
    <property type="entry name" value="mTOR_dom"/>
    <property type="match status" value="1"/>
</dbReference>
<dbReference type="InterPro" id="IPR057564">
    <property type="entry name" value="HEAT_ATR"/>
</dbReference>
<evidence type="ECO:0000256" key="7">
    <source>
        <dbReference type="ARBA" id="ARBA00022840"/>
    </source>
</evidence>
<dbReference type="GO" id="GO:0005737">
    <property type="term" value="C:cytoplasm"/>
    <property type="evidence" value="ECO:0007669"/>
    <property type="project" value="TreeGrafter"/>
</dbReference>
<dbReference type="PANTHER" id="PTHR11139">
    <property type="entry name" value="ATAXIA TELANGIECTASIA MUTATED ATM -RELATED"/>
    <property type="match status" value="1"/>
</dbReference>
<dbReference type="InterPro" id="IPR026683">
    <property type="entry name" value="TOR_cat"/>
</dbReference>
<dbReference type="InterPro" id="IPR003151">
    <property type="entry name" value="PIK-rel_kinase_FAT"/>
</dbReference>
<feature type="region of interest" description="Disordered" evidence="11">
    <location>
        <begin position="1209"/>
        <end position="1237"/>
    </location>
</feature>
<keyword evidence="6 10" id="KW-0418">Kinase</keyword>
<dbReference type="Pfam" id="PF08771">
    <property type="entry name" value="FRB_dom"/>
    <property type="match status" value="1"/>
</dbReference>
<feature type="domain" description="PI3K/PI4K catalytic" evidence="12">
    <location>
        <begin position="2290"/>
        <end position="2586"/>
    </location>
</feature>
<dbReference type="SMART" id="SM01345">
    <property type="entry name" value="Rapamycin_bind"/>
    <property type="match status" value="1"/>
</dbReference>
<dbReference type="Gene3D" id="1.20.120.150">
    <property type="entry name" value="FKBP12-rapamycin binding domain"/>
    <property type="match status" value="1"/>
</dbReference>
<dbReference type="InterPro" id="IPR050517">
    <property type="entry name" value="DDR_Repair_Kinase"/>
</dbReference>
<evidence type="ECO:0000256" key="4">
    <source>
        <dbReference type="ARBA" id="ARBA00022737"/>
    </source>
</evidence>
<proteinExistence type="inferred from homology"/>
<comment type="caution">
    <text evidence="14">The sequence shown here is derived from an EMBL/GenBank/DDBJ whole genome shotgun (WGS) entry which is preliminary data.</text>
</comment>
<dbReference type="GO" id="GO:0031932">
    <property type="term" value="C:TORC2 complex"/>
    <property type="evidence" value="ECO:0007669"/>
    <property type="project" value="TreeGrafter"/>
</dbReference>
<evidence type="ECO:0000313" key="14">
    <source>
        <dbReference type="EMBL" id="PAV66432.1"/>
    </source>
</evidence>
<sequence>MDEKDRNSKGRHRYTQAAEVAGKYISRIKAAKGAERAIVAQELLKFLSNDIKDETDEYIEQFYSAFDNVKTKESRLADLVNNSNDAEDKKAGIFLIVCLAEHLPNMKRFLNFLLSSIEYSADDETLVLATRASSYLVQLAEHRFAGAVGCRELAIMTSTPFFLRANLFFRDIFDSIRDTKPTTRMAAVEALQAALSITSLREAKQKSTWFMTCYKKATETTLESSQLSGEDLYHSILLMLNELVRIADGKFERKRRIAFGVQSHEISLSDPVGWLTFPRVTSVVESMTARALVKEKFNEIMKQISNATCNFKTPPKQTYLMAVIMELLPRMTAFEECTDEMKMNAFSIAKAGIMKHSKYSLPAIGFLVASDPETYAKLRAGQDSVAVWRSKILQPGVDSIQSYFKDNASRKKYDLDDSVFVFIYLFVCAYRENVTEDIKKILPQLFKCPLSKALIRLLHAIVEWIPSMSMSVYDGLVSVLYFVLTGQKMPNKTEMSSLSINSQAAFEVPPEKVPRVVFALETLSEFNFHRHTLHLLIQYVSHGYLTCDSVKVRLAAVKCVCAMLTPFLKSFESAKSGSAKDRETRGYIRSLVGESLQCLVSVAVTDPVAEVRLCVINCFSNTGRFFLYHLAVPHMLELQFMSLHDEKLEIQEAAVMLVGKLAEVNPAMILPRLRKTLVEAVSQMAYSGQARLEQHSARVLMHIAHQNPKFLKPYMLMLLDALIPKLNTDQVNVDVTVHVLKALSELCIVGGSEIVRAIDRLFQRLTMFIADPSSIQRRQASLELIGRICQATAYVVDPYKDYPSLLDDLLRLLKSEMSSEMRKAAMRTIGILGAIDPYTHKVYTGAVPSADKITTALSLPIVKVVSDSRQDVADVVQWFNYEKCTLDEFYPAITIANLMMMVQDEAYSQAYPVISNALITIFYSLNESYPQYVEQVVPRLLEVTKASKGKPNQRALFLTQLATLVSVIKSHAKPYLPALFAIIADAWNEELIVKRTVISVIEQIGKALGAHFVPYISELVPYLLRVVQTDKSNERELTVQVFLCTRSLAGNLGPHLHLILPPILSVLDDVNIDNNVRREALSTVMALSKQEDLSQYAPRLMQSWHKCIKKDDPKNELQDLLYLMLIEIVKQVFEIETLLKSQGGAVACNTPTEFIINVANSFTRSCSCMWLNYYVFRKGVDEKLKNCGLMDGDWKQQYFNYKKLADEAEQSQERKPPCLVTTTAPSHSKSDTNRTEVTMKRSIPTSSMYNYQPPLPPNIAKQKKTNTLIKSHAQAVHGLVTKDEWLQWLTTLRSLLVKSSSSAAVRAAHPICDYNQNLAKELFNASYMSIWTEMTSDEQREMSQAMLKALQSHIPEVVQTVLNLSEFMDHSEKGPLPIKYLDLATAAEEMRAYAKALRYTELQILQKPEADLSVDDLQALITYANKLNVQENAAGVVRYAEMHNMQIPMQGRWYEKLNHWERALDCYEREETNDQDTTLHQLRCLEALGRWTDLNEKASQKSTIDPKMAVIAARGAWAVGDWEKMRKYVEHVTENSHDGSLLRAVLAIKEGKEHYEEAEGYINKVRDMFDSELSAMASESYERAYGAMVVVQQLSELEEAIEYRIRAERRPRIALLWSRRLQGCRENVEQWQRLIMLRSLVLQPSELHNLRVKFSSLCRRQGRYSMSKDILRSLLDLDPNAPLTTASVPHEKPMLVLAFCKQLWIDDMKMAAVNTLDGFVQSFQRIPTNQLTPDNARLCAKALIKLGEWNEQLIQNDLLQLSGSANGSNSRMSPATGMQTQAQAYEQIMQHQAAQQRMPPFSPNDATSMSNVIRCFTRATEYDKTWHKAWHKLAAAYCAAIQREREMGQSLRMNSIPSLAMQRGIQPQHQIHPQQLAMMNPHLVDPSLMQGAVLPPQGVPLQMMQPLPSAAVPQPKVCLPNQPPAHLQHAYIAQAMPPLGLPSQLPQLMQNSQTVMPMAGMPVMNVAPGQVQAPPGLPQMAQPAPMQFIAPPQLSPLALPPQPHSPQPPSLTITFAIQALRCFSRVINLTPGSKLEPTLRLMQLWFDYGENDEVYAHLREIIKTLPLMTWLEVIPQLMARLDQTGKNLLLTKQVIHELSKRNPQALIYALTVATRGQNPDRAKNANEMLTLMAEMHPELVNQARIVTQELVRCAILWHEQWHDALDEASRLYFQDNNIQGMLDCLYPLHAMLDKGSSTLKEQSFTQTYYCDLVDAVKFCHAYEKTKNKKDLNQAWEIYCTVFKRIAAQLRQITSLDLSYISPLLMRSKDLILCVPGTFDPSQPLISISSINSHLQIISSKQRPRKVIMRGSNGLEYYFLLKGHEDPRQDERVMQLFGLINTILQNNSETCRRNLTIQRYSVVALSKDSGLIGWVPNCDTIHSLVKDYREKKKMSLSIEHKKMQELATDTEMLTLFQKVQLFERAVASTPGDDLRNILWLKSPNSEVWFDRRTNYTRSMGCMSMVGYILGLGDRHPSNLMLDRLTGKIVHIDFGDCFDVAMSREKFPEKIPFRLTRMLIKAMEVTGIEGTYRATSEQVMALMRANKDSLLAVLEAFVYDPVINWRLMDGEENIIIFFNFAKRRWYFS</sequence>
<dbReference type="OrthoDB" id="2250022at2759"/>
<dbReference type="SUPFAM" id="SSF47212">
    <property type="entry name" value="FKBP12-rapamycin-binding domain of FKBP-rapamycin-associated protein (FRAP)"/>
    <property type="match status" value="1"/>
</dbReference>
<dbReference type="Gene3D" id="3.30.1010.10">
    <property type="entry name" value="Phosphatidylinositol 3-kinase Catalytic Subunit, Chain A, domain 4"/>
    <property type="match status" value="1"/>
</dbReference>
<evidence type="ECO:0000256" key="9">
    <source>
        <dbReference type="ARBA" id="ARBA00048679"/>
    </source>
</evidence>
<dbReference type="GO" id="GO:0044877">
    <property type="term" value="F:protein-containing complex binding"/>
    <property type="evidence" value="ECO:0007669"/>
    <property type="project" value="InterPro"/>
</dbReference>
<keyword evidence="4" id="KW-0677">Repeat</keyword>
<dbReference type="EC" id="2.7.11.1" evidence="10"/>
<dbReference type="Gene3D" id="1.10.1070.11">
    <property type="entry name" value="Phosphatidylinositol 3-/4-kinase, catalytic domain"/>
    <property type="match status" value="1"/>
</dbReference>
<feature type="compositionally biased region" description="Basic and acidic residues" evidence="11">
    <location>
        <begin position="1228"/>
        <end position="1237"/>
    </location>
</feature>
<evidence type="ECO:0000256" key="5">
    <source>
        <dbReference type="ARBA" id="ARBA00022741"/>
    </source>
</evidence>
<feature type="domain" description="FAT" evidence="13">
    <location>
        <begin position="1382"/>
        <end position="2116"/>
    </location>
</feature>
<dbReference type="PANTHER" id="PTHR11139:SF9">
    <property type="entry name" value="SERINE_THREONINE-PROTEIN KINASE MTOR"/>
    <property type="match status" value="1"/>
</dbReference>
<dbReference type="PROSITE" id="PS00915">
    <property type="entry name" value="PI3_4_KINASE_1"/>
    <property type="match status" value="1"/>
</dbReference>
<evidence type="ECO:0000313" key="15">
    <source>
        <dbReference type="Proteomes" id="UP000218231"/>
    </source>
</evidence>
<dbReference type="InterPro" id="IPR011990">
    <property type="entry name" value="TPR-like_helical_dom_sf"/>
</dbReference>
<dbReference type="FunFam" id="1.10.1070.11:FF:000040">
    <property type="entry name" value="Serine/threonine-protein kinase TOR"/>
    <property type="match status" value="1"/>
</dbReference>
<dbReference type="SMART" id="SM01346">
    <property type="entry name" value="DUF3385"/>
    <property type="match status" value="1"/>
</dbReference>